<comment type="caution">
    <text evidence="2">The sequence shown here is derived from an EMBL/GenBank/DDBJ whole genome shotgun (WGS) entry which is preliminary data.</text>
</comment>
<dbReference type="STRING" id="56484.A0A1Y2FQD9"/>
<feature type="region of interest" description="Disordered" evidence="1">
    <location>
        <begin position="1"/>
        <end position="44"/>
    </location>
</feature>
<accession>A0A1Y2FQD9</accession>
<feature type="compositionally biased region" description="Basic and acidic residues" evidence="1">
    <location>
        <begin position="1"/>
        <end position="10"/>
    </location>
</feature>
<feature type="region of interest" description="Disordered" evidence="1">
    <location>
        <begin position="65"/>
        <end position="84"/>
    </location>
</feature>
<proteinExistence type="predicted"/>
<gene>
    <name evidence="2" type="ORF">BCR37DRAFT_385680</name>
</gene>
<evidence type="ECO:0000313" key="3">
    <source>
        <dbReference type="Proteomes" id="UP000193685"/>
    </source>
</evidence>
<evidence type="ECO:0000313" key="2">
    <source>
        <dbReference type="EMBL" id="ORY86198.1"/>
    </source>
</evidence>
<feature type="compositionally biased region" description="Basic and acidic residues" evidence="1">
    <location>
        <begin position="122"/>
        <end position="131"/>
    </location>
</feature>
<feature type="region of interest" description="Disordered" evidence="1">
    <location>
        <begin position="93"/>
        <end position="289"/>
    </location>
</feature>
<protein>
    <submittedName>
        <fullName evidence="2">Uncharacterized protein</fullName>
    </submittedName>
</protein>
<name>A0A1Y2FQD9_PROLT</name>
<feature type="compositionally biased region" description="Basic and acidic residues" evidence="1">
    <location>
        <begin position="173"/>
        <end position="225"/>
    </location>
</feature>
<reference evidence="2 3" key="1">
    <citation type="submission" date="2016-07" db="EMBL/GenBank/DDBJ databases">
        <title>Pervasive Adenine N6-methylation of Active Genes in Fungi.</title>
        <authorList>
            <consortium name="DOE Joint Genome Institute"/>
            <person name="Mondo S.J."/>
            <person name="Dannebaum R.O."/>
            <person name="Kuo R.C."/>
            <person name="Labutti K."/>
            <person name="Haridas S."/>
            <person name="Kuo A."/>
            <person name="Salamov A."/>
            <person name="Ahrendt S.R."/>
            <person name="Lipzen A."/>
            <person name="Sullivan W."/>
            <person name="Andreopoulos W.B."/>
            <person name="Clum A."/>
            <person name="Lindquist E."/>
            <person name="Daum C."/>
            <person name="Ramamoorthy G.K."/>
            <person name="Gryganskyi A."/>
            <person name="Culley D."/>
            <person name="Magnuson J.K."/>
            <person name="James T.Y."/>
            <person name="O'Malley M.A."/>
            <person name="Stajich J.E."/>
            <person name="Spatafora J.W."/>
            <person name="Visel A."/>
            <person name="Grigoriev I.V."/>
        </authorList>
    </citation>
    <scope>NUCLEOTIDE SEQUENCE [LARGE SCALE GENOMIC DNA]</scope>
    <source>
        <strain evidence="2 3">12-1054</strain>
    </source>
</reference>
<feature type="compositionally biased region" description="Basic and acidic residues" evidence="1">
    <location>
        <begin position="244"/>
        <end position="253"/>
    </location>
</feature>
<dbReference type="Proteomes" id="UP000193685">
    <property type="component" value="Unassembled WGS sequence"/>
</dbReference>
<dbReference type="GeneID" id="63786974"/>
<feature type="compositionally biased region" description="Basic and acidic residues" evidence="1">
    <location>
        <begin position="264"/>
        <end position="289"/>
    </location>
</feature>
<dbReference type="AlphaFoldDB" id="A0A1Y2FQD9"/>
<keyword evidence="3" id="KW-1185">Reference proteome</keyword>
<sequence>MNTLPKDHPSTENAKTDTCPVTNAKLSHHKDVVHSHPKVADGATEKDCPVLSKAAEDKVCPVVGTASKALPPNHPSTADAKEGEVCPVTQATASHHKDVMHDHPAVAKDASAKQCPVAGKKGASELTRERDDNEEEVEGENGKKAKKQKTQKDGAASCPVTGSEMKTLPADHPALEDGKTCPKTGATKEHHADVVHEHSKVSKDASEKDCPVASKKDQSKTEQKENGQCPVTGSSVHTLPPDHPSTEDAKEGAECPVTKATVSHHKEVVHEHPKVSKDASKEDCPVASK</sequence>
<dbReference type="OrthoDB" id="3923202at2759"/>
<dbReference type="EMBL" id="MCFI01000003">
    <property type="protein sequence ID" value="ORY86198.1"/>
    <property type="molecule type" value="Genomic_DNA"/>
</dbReference>
<dbReference type="RefSeq" id="XP_040727380.1">
    <property type="nucleotide sequence ID" value="XM_040870375.1"/>
</dbReference>
<feature type="compositionally biased region" description="Basic and acidic residues" evidence="1">
    <location>
        <begin position="95"/>
        <end position="106"/>
    </location>
</feature>
<organism evidence="2 3">
    <name type="scientific">Protomyces lactucae-debilis</name>
    <dbReference type="NCBI Taxonomy" id="2754530"/>
    <lineage>
        <taxon>Eukaryota</taxon>
        <taxon>Fungi</taxon>
        <taxon>Dikarya</taxon>
        <taxon>Ascomycota</taxon>
        <taxon>Taphrinomycotina</taxon>
        <taxon>Taphrinomycetes</taxon>
        <taxon>Taphrinales</taxon>
        <taxon>Protomycetaceae</taxon>
        <taxon>Protomyces</taxon>
    </lineage>
</organism>
<evidence type="ECO:0000256" key="1">
    <source>
        <dbReference type="SAM" id="MobiDB-lite"/>
    </source>
</evidence>